<organism evidence="5 6">
    <name type="scientific">Clupea harengus</name>
    <name type="common">Atlantic herring</name>
    <dbReference type="NCBI Taxonomy" id="7950"/>
    <lineage>
        <taxon>Eukaryota</taxon>
        <taxon>Metazoa</taxon>
        <taxon>Chordata</taxon>
        <taxon>Craniata</taxon>
        <taxon>Vertebrata</taxon>
        <taxon>Euteleostomi</taxon>
        <taxon>Actinopterygii</taxon>
        <taxon>Neopterygii</taxon>
        <taxon>Teleostei</taxon>
        <taxon>Clupei</taxon>
        <taxon>Clupeiformes</taxon>
        <taxon>Clupeoidei</taxon>
        <taxon>Clupeidae</taxon>
        <taxon>Clupea</taxon>
    </lineage>
</organism>
<feature type="chain" id="PRO_5035421161" evidence="3">
    <location>
        <begin position="23"/>
        <end position="365"/>
    </location>
</feature>
<dbReference type="AlphaFoldDB" id="A0A8M1K5G6"/>
<dbReference type="InterPro" id="IPR050650">
    <property type="entry name" value="Type-II_Cytokine-TF_Rcpt"/>
</dbReference>
<keyword evidence="2" id="KW-0812">Transmembrane</keyword>
<keyword evidence="3" id="KW-0732">Signal</keyword>
<dbReference type="KEGG" id="char:116223397"/>
<feature type="transmembrane region" description="Helical" evidence="2">
    <location>
        <begin position="228"/>
        <end position="253"/>
    </location>
</feature>
<dbReference type="PANTHER" id="PTHR20859">
    <property type="entry name" value="INTERFERON/INTERLEUKIN RECEPTOR"/>
    <property type="match status" value="1"/>
</dbReference>
<feature type="domain" description="Fibronectin type-III" evidence="4">
    <location>
        <begin position="26"/>
        <end position="114"/>
    </location>
</feature>
<feature type="signal peptide" evidence="3">
    <location>
        <begin position="1"/>
        <end position="22"/>
    </location>
</feature>
<keyword evidence="2" id="KW-1133">Transmembrane helix</keyword>
<evidence type="ECO:0000256" key="3">
    <source>
        <dbReference type="SAM" id="SignalP"/>
    </source>
</evidence>
<keyword evidence="5" id="KW-1185">Reference proteome</keyword>
<dbReference type="GO" id="GO:0004896">
    <property type="term" value="F:cytokine receptor activity"/>
    <property type="evidence" value="ECO:0007669"/>
    <property type="project" value="TreeGrafter"/>
</dbReference>
<evidence type="ECO:0000259" key="4">
    <source>
        <dbReference type="PROSITE" id="PS50853"/>
    </source>
</evidence>
<dbReference type="Pfam" id="PF09294">
    <property type="entry name" value="Interfer-bind"/>
    <property type="match status" value="1"/>
</dbReference>
<dbReference type="GeneID" id="116223397"/>
<feature type="compositionally biased region" description="Basic and acidic residues" evidence="1">
    <location>
        <begin position="346"/>
        <end position="359"/>
    </location>
</feature>
<keyword evidence="2" id="KW-0472">Membrane</keyword>
<feature type="region of interest" description="Disordered" evidence="1">
    <location>
        <begin position="315"/>
        <end position="365"/>
    </location>
</feature>
<reference evidence="6" key="1">
    <citation type="submission" date="2025-08" db="UniProtKB">
        <authorList>
            <consortium name="RefSeq"/>
        </authorList>
    </citation>
    <scope>IDENTIFICATION</scope>
</reference>
<dbReference type="SUPFAM" id="SSF49265">
    <property type="entry name" value="Fibronectin type III"/>
    <property type="match status" value="2"/>
</dbReference>
<evidence type="ECO:0000256" key="1">
    <source>
        <dbReference type="SAM" id="MobiDB-lite"/>
    </source>
</evidence>
<dbReference type="CDD" id="cd00063">
    <property type="entry name" value="FN3"/>
    <property type="match status" value="1"/>
</dbReference>
<evidence type="ECO:0000313" key="6">
    <source>
        <dbReference type="RefSeq" id="XP_042559096.1"/>
    </source>
</evidence>
<evidence type="ECO:0000256" key="2">
    <source>
        <dbReference type="SAM" id="Phobius"/>
    </source>
</evidence>
<evidence type="ECO:0000313" key="5">
    <source>
        <dbReference type="Proteomes" id="UP000515152"/>
    </source>
</evidence>
<dbReference type="GO" id="GO:0005886">
    <property type="term" value="C:plasma membrane"/>
    <property type="evidence" value="ECO:0007669"/>
    <property type="project" value="TreeGrafter"/>
</dbReference>
<dbReference type="RefSeq" id="XP_042559096.1">
    <property type="nucleotide sequence ID" value="XM_042703162.1"/>
</dbReference>
<dbReference type="PROSITE" id="PS50853">
    <property type="entry name" value="FN3"/>
    <property type="match status" value="1"/>
</dbReference>
<dbReference type="InterPro" id="IPR015373">
    <property type="entry name" value="Interferon/interleukin_rcp_dom"/>
</dbReference>
<proteinExistence type="predicted"/>
<dbReference type="InterPro" id="IPR036116">
    <property type="entry name" value="FN3_sf"/>
</dbReference>
<dbReference type="InterPro" id="IPR003961">
    <property type="entry name" value="FN3_dom"/>
</dbReference>
<dbReference type="OrthoDB" id="8724082at2759"/>
<dbReference type="Gene3D" id="2.60.40.10">
    <property type="entry name" value="Immunoglobulins"/>
    <property type="match status" value="2"/>
</dbReference>
<name>A0A8M1K5G6_CLUHA</name>
<sequence>MATGSFWQIFLAAVFGVSGVLAVLPPPENVRIFSQDLGLILLWDPPANTSDKLNYTTEYRTSGHLPGCVSQSETSCDVTNKISVFGTYQLRVRAELQEEASDWVTLDDFTVDDMTNISAPSVKLSTRQGEIEVQISDPVMRLGNFQEVYQPVDYIITYWREGDTHRIQQKSDQSHVILTANQLTAKARYCVQVHIQVRFLNKNSTASNDTCLTNSTHGGPPLTSYKVAVWQILLLMLASFLAVGLGALLLFLVGWTSYRGLRYVLPKDKLPEHFVKQYLLETPLSLLEQARGPPVELYHQLSIVMEAPQPPLLAGVQHCSSHSHPQQPEGKGGTEGEREREEEEQRESGGGEIERKGDDGILNSH</sequence>
<dbReference type="Pfam" id="PF01108">
    <property type="entry name" value="Tissue_fac"/>
    <property type="match status" value="1"/>
</dbReference>
<dbReference type="Proteomes" id="UP000515152">
    <property type="component" value="Chromosome 2"/>
</dbReference>
<protein>
    <submittedName>
        <fullName evidence="6">Interleukin-10 receptor subunit beta-like</fullName>
    </submittedName>
</protein>
<accession>A0A8M1K5G6</accession>
<dbReference type="InterPro" id="IPR013783">
    <property type="entry name" value="Ig-like_fold"/>
</dbReference>
<gene>
    <name evidence="6" type="primary">LOC116223397</name>
</gene>
<dbReference type="PANTHER" id="PTHR20859:SF46">
    <property type="entry name" value="INTERFERON GAMMA RECEPTOR 2"/>
    <property type="match status" value="1"/>
</dbReference>